<keyword evidence="2" id="KW-0812">Transmembrane</keyword>
<keyword evidence="2" id="KW-0472">Membrane</keyword>
<name>A0A6C0B8R7_9ZZZZ</name>
<reference evidence="3" key="1">
    <citation type="journal article" date="2020" name="Nature">
        <title>Giant virus diversity and host interactions through global metagenomics.</title>
        <authorList>
            <person name="Schulz F."/>
            <person name="Roux S."/>
            <person name="Paez-Espino D."/>
            <person name="Jungbluth S."/>
            <person name="Walsh D.A."/>
            <person name="Denef V.J."/>
            <person name="McMahon K.D."/>
            <person name="Konstantinidis K.T."/>
            <person name="Eloe-Fadrosh E.A."/>
            <person name="Kyrpides N.C."/>
            <person name="Woyke T."/>
        </authorList>
    </citation>
    <scope>NUCLEOTIDE SEQUENCE</scope>
    <source>
        <strain evidence="3">GVMAG-M-3300010158-59</strain>
    </source>
</reference>
<feature type="compositionally biased region" description="Acidic residues" evidence="1">
    <location>
        <begin position="322"/>
        <end position="334"/>
    </location>
</feature>
<protein>
    <submittedName>
        <fullName evidence="3">Uncharacterized protein</fullName>
    </submittedName>
</protein>
<evidence type="ECO:0000313" key="3">
    <source>
        <dbReference type="EMBL" id="QHS88635.1"/>
    </source>
</evidence>
<proteinExistence type="predicted"/>
<feature type="transmembrane region" description="Helical" evidence="2">
    <location>
        <begin position="109"/>
        <end position="129"/>
    </location>
</feature>
<sequence length="382" mass="41633">MEDGCLVISPQQKQEMHALVDHLRSDPNIARILAEFTAVNNSMCIREGGKRSRSKSGRSRSRSFKGGATLEEMLASLFPREKIEEEAAAAGQTVVMSPAMIAKKQEDRIINYIMGTLLLLLIFGLTMLATSEAAAAVLWPAVKFSLSGKCGSWASTTLVYIGISPVCKETNTYIKFITEAAFGNYGAINQLITLLITGSTSGTVVYYGLYFVACSIYTGIIAKRGAMSRATSLEQVRNTPNFNSAMISSPEGIAKQNQAMRQAQTAYDGGNISPEEFNDIKAVYAAGGGGGGRPTPKVTKVVDSLLTRLNSGLSSPRFGGPDEPDYEPDYDVDEANPFSMRGPAAYSEDLNGGRKRRRTRGRKSKRGGKKRRSTRRRRTRRH</sequence>
<evidence type="ECO:0000256" key="2">
    <source>
        <dbReference type="SAM" id="Phobius"/>
    </source>
</evidence>
<feature type="region of interest" description="Disordered" evidence="1">
    <location>
        <begin position="310"/>
        <end position="382"/>
    </location>
</feature>
<accession>A0A6C0B8R7</accession>
<organism evidence="3">
    <name type="scientific">viral metagenome</name>
    <dbReference type="NCBI Taxonomy" id="1070528"/>
    <lineage>
        <taxon>unclassified sequences</taxon>
        <taxon>metagenomes</taxon>
        <taxon>organismal metagenomes</taxon>
    </lineage>
</organism>
<feature type="compositionally biased region" description="Basic residues" evidence="1">
    <location>
        <begin position="353"/>
        <end position="382"/>
    </location>
</feature>
<keyword evidence="2" id="KW-1133">Transmembrane helix</keyword>
<evidence type="ECO:0000256" key="1">
    <source>
        <dbReference type="SAM" id="MobiDB-lite"/>
    </source>
</evidence>
<dbReference type="EMBL" id="MN739102">
    <property type="protein sequence ID" value="QHS88635.1"/>
    <property type="molecule type" value="Genomic_DNA"/>
</dbReference>
<dbReference type="AlphaFoldDB" id="A0A6C0B8R7"/>